<proteinExistence type="predicted"/>
<dbReference type="InterPro" id="IPR000485">
    <property type="entry name" value="AsnC-type_HTH_dom"/>
</dbReference>
<dbReference type="PANTHER" id="PTHR30154:SF53">
    <property type="entry name" value="HTH-TYPE TRANSCRIPTIONAL REGULATOR LRPC"/>
    <property type="match status" value="1"/>
</dbReference>
<dbReference type="InterPro" id="IPR011991">
    <property type="entry name" value="ArsR-like_HTH"/>
</dbReference>
<organism evidence="5 6">
    <name type="scientific">Acidovorax temperans</name>
    <dbReference type="NCBI Taxonomy" id="80878"/>
    <lineage>
        <taxon>Bacteria</taxon>
        <taxon>Pseudomonadati</taxon>
        <taxon>Pseudomonadota</taxon>
        <taxon>Betaproteobacteria</taxon>
        <taxon>Burkholderiales</taxon>
        <taxon>Comamonadaceae</taxon>
        <taxon>Acidovorax</taxon>
    </lineage>
</organism>
<evidence type="ECO:0000259" key="4">
    <source>
        <dbReference type="PROSITE" id="PS50956"/>
    </source>
</evidence>
<dbReference type="InterPro" id="IPR011008">
    <property type="entry name" value="Dimeric_a/b-barrel"/>
</dbReference>
<sequence>MPLLDDTDREILSILRADARTPVAVLAQRLRIARGTAQARLRKLEEGGVITGYTVRLRPDSEPQRIRAWMSIAVEGNAATTVIHALRGEPAVGTLHTTNGRWDIVAEVRAESLESFDAALTRIRMTPGIANTETSILLSTYKA</sequence>
<dbReference type="InterPro" id="IPR036388">
    <property type="entry name" value="WH-like_DNA-bd_sf"/>
</dbReference>
<dbReference type="GO" id="GO:0005829">
    <property type="term" value="C:cytosol"/>
    <property type="evidence" value="ECO:0007669"/>
    <property type="project" value="TreeGrafter"/>
</dbReference>
<evidence type="ECO:0000256" key="2">
    <source>
        <dbReference type="ARBA" id="ARBA00023125"/>
    </source>
</evidence>
<dbReference type="PROSITE" id="PS50956">
    <property type="entry name" value="HTH_ASNC_2"/>
    <property type="match status" value="1"/>
</dbReference>
<comment type="caution">
    <text evidence="5">The sequence shown here is derived from an EMBL/GenBank/DDBJ whole genome shotgun (WGS) entry which is preliminary data.</text>
</comment>
<feature type="domain" description="HTH asnC-type" evidence="4">
    <location>
        <begin position="4"/>
        <end position="90"/>
    </location>
</feature>
<dbReference type="STRING" id="80878.RP29_06895"/>
<dbReference type="OrthoDB" id="9809462at2"/>
<dbReference type="SUPFAM" id="SSF54909">
    <property type="entry name" value="Dimeric alpha+beta barrel"/>
    <property type="match status" value="1"/>
</dbReference>
<dbReference type="EMBL" id="JXYQ01000019">
    <property type="protein sequence ID" value="KJA11154.1"/>
    <property type="molecule type" value="Genomic_DNA"/>
</dbReference>
<reference evidence="5 6" key="1">
    <citation type="submission" date="2014-12" db="EMBL/GenBank/DDBJ databases">
        <title>Isolation of bacteria from lake water.</title>
        <authorList>
            <person name="Sheng K.-Y."/>
            <person name="Chin P.-S."/>
            <person name="Chan K.-G."/>
            <person name="Tan G.S."/>
        </authorList>
    </citation>
    <scope>NUCLEOTIDE SEQUENCE [LARGE SCALE GENOMIC DNA]</scope>
    <source>
        <strain evidence="5 6">KY4</strain>
    </source>
</reference>
<dbReference type="Proteomes" id="UP000032566">
    <property type="component" value="Unassembled WGS sequence"/>
</dbReference>
<dbReference type="Pfam" id="PF13412">
    <property type="entry name" value="HTH_24"/>
    <property type="match status" value="1"/>
</dbReference>
<accession>A0A0D7KAW5</accession>
<dbReference type="PATRIC" id="fig|80878.5.peg.701"/>
<dbReference type="Gene3D" id="3.30.70.920">
    <property type="match status" value="1"/>
</dbReference>
<evidence type="ECO:0000256" key="1">
    <source>
        <dbReference type="ARBA" id="ARBA00023015"/>
    </source>
</evidence>
<dbReference type="CDD" id="cd00090">
    <property type="entry name" value="HTH_ARSR"/>
    <property type="match status" value="1"/>
</dbReference>
<evidence type="ECO:0000313" key="5">
    <source>
        <dbReference type="EMBL" id="KJA11154.1"/>
    </source>
</evidence>
<evidence type="ECO:0000313" key="6">
    <source>
        <dbReference type="Proteomes" id="UP000032566"/>
    </source>
</evidence>
<keyword evidence="6" id="KW-1185">Reference proteome</keyword>
<dbReference type="Pfam" id="PF01037">
    <property type="entry name" value="AsnC_trans_reg"/>
    <property type="match status" value="1"/>
</dbReference>
<dbReference type="AlphaFoldDB" id="A0A0D7KAW5"/>
<dbReference type="PRINTS" id="PR00033">
    <property type="entry name" value="HTHASNC"/>
</dbReference>
<dbReference type="SUPFAM" id="SSF46785">
    <property type="entry name" value="Winged helix' DNA-binding domain"/>
    <property type="match status" value="1"/>
</dbReference>
<keyword evidence="1" id="KW-0805">Transcription regulation</keyword>
<keyword evidence="3" id="KW-0804">Transcription</keyword>
<dbReference type="PANTHER" id="PTHR30154">
    <property type="entry name" value="LEUCINE-RESPONSIVE REGULATORY PROTEIN"/>
    <property type="match status" value="1"/>
</dbReference>
<dbReference type="GO" id="GO:0043200">
    <property type="term" value="P:response to amino acid"/>
    <property type="evidence" value="ECO:0007669"/>
    <property type="project" value="TreeGrafter"/>
</dbReference>
<evidence type="ECO:0000256" key="3">
    <source>
        <dbReference type="ARBA" id="ARBA00023163"/>
    </source>
</evidence>
<dbReference type="SMART" id="SM00344">
    <property type="entry name" value="HTH_ASNC"/>
    <property type="match status" value="1"/>
</dbReference>
<dbReference type="GO" id="GO:0006355">
    <property type="term" value="P:regulation of DNA-templated transcription"/>
    <property type="evidence" value="ECO:0007669"/>
    <property type="project" value="UniProtKB-ARBA"/>
</dbReference>
<protein>
    <submittedName>
        <fullName evidence="5">AsnC family transcriptional regulator</fullName>
    </submittedName>
</protein>
<dbReference type="Gene3D" id="1.10.10.10">
    <property type="entry name" value="Winged helix-like DNA-binding domain superfamily/Winged helix DNA-binding domain"/>
    <property type="match status" value="1"/>
</dbReference>
<dbReference type="RefSeq" id="WP_044396960.1">
    <property type="nucleotide sequence ID" value="NZ_CP117193.1"/>
</dbReference>
<keyword evidence="2" id="KW-0238">DNA-binding</keyword>
<dbReference type="InterPro" id="IPR036390">
    <property type="entry name" value="WH_DNA-bd_sf"/>
</dbReference>
<dbReference type="InterPro" id="IPR019888">
    <property type="entry name" value="Tscrpt_reg_AsnC-like"/>
</dbReference>
<dbReference type="InterPro" id="IPR019887">
    <property type="entry name" value="Tscrpt_reg_AsnC/Lrp_C"/>
</dbReference>
<dbReference type="GO" id="GO:0043565">
    <property type="term" value="F:sequence-specific DNA binding"/>
    <property type="evidence" value="ECO:0007669"/>
    <property type="project" value="InterPro"/>
</dbReference>
<name>A0A0D7KAW5_9BURK</name>
<gene>
    <name evidence="5" type="ORF">RP29_06895</name>
</gene>